<evidence type="ECO:0000313" key="2">
    <source>
        <dbReference type="Proteomes" id="UP001163166"/>
    </source>
</evidence>
<name>A0AAX3E175_RHOPL</name>
<evidence type="ECO:0000313" key="1">
    <source>
        <dbReference type="EMBL" id="UYO39872.1"/>
    </source>
</evidence>
<dbReference type="Proteomes" id="UP001163166">
    <property type="component" value="Chromosome"/>
</dbReference>
<accession>A0AAX3E175</accession>
<gene>
    <name evidence="1" type="ORF">KQX62_00755</name>
</gene>
<organism evidence="1 2">
    <name type="scientific">Rhodopseudomonas palustris</name>
    <dbReference type="NCBI Taxonomy" id="1076"/>
    <lineage>
        <taxon>Bacteria</taxon>
        <taxon>Pseudomonadati</taxon>
        <taxon>Pseudomonadota</taxon>
        <taxon>Alphaproteobacteria</taxon>
        <taxon>Hyphomicrobiales</taxon>
        <taxon>Nitrobacteraceae</taxon>
        <taxon>Rhodopseudomonas</taxon>
    </lineage>
</organism>
<dbReference type="SUPFAM" id="SSF109604">
    <property type="entry name" value="HD-domain/PDEase-like"/>
    <property type="match status" value="1"/>
</dbReference>
<proteinExistence type="predicted"/>
<evidence type="ECO:0008006" key="3">
    <source>
        <dbReference type="Google" id="ProtNLM"/>
    </source>
</evidence>
<protein>
    <recommendedName>
        <fullName evidence="3">Metal dependent phosphohydrolase</fullName>
    </recommendedName>
</protein>
<reference evidence="1" key="1">
    <citation type="journal article" date="2022" name="Biol. Control">
        <title>In silico genomic analysis of Rhodopseudomonas palustris strains revealed potential biocontrol agents and crop yield enhancers.</title>
        <authorList>
            <person name="Surachat K."/>
            <person name="Kantachote D."/>
            <person name="Deachamag P."/>
            <person name="Wonglapsuwan M."/>
        </authorList>
    </citation>
    <scope>NUCLEOTIDE SEQUENCE</scope>
    <source>
        <strain evidence="1">TLS06</strain>
    </source>
</reference>
<dbReference type="AlphaFoldDB" id="A0AAX3E175"/>
<sequence length="199" mass="22267">MSWKSAMVAVKVEVGPSIMLHSGAWFDFAAPHTSGFTAEDIAHGLAHICRYSGQCSRFYSVAEHSLLVSDIAEGFEFEALLHDAAEAFIGDITRPLKQMLPDFKRIEAIVQDAILKRFGVDSPLPPQIKEADLRVLAAEQRQIMPPGTDDWLAGVTIQPAPIVVRHLLPETAKRLWLERFETLRKLKIVKGQSRPSERR</sequence>
<dbReference type="Gene3D" id="1.10.3210.10">
    <property type="entry name" value="Hypothetical protein af1432"/>
    <property type="match status" value="1"/>
</dbReference>
<dbReference type="EMBL" id="CP076676">
    <property type="protein sequence ID" value="UYO39872.1"/>
    <property type="molecule type" value="Genomic_DNA"/>
</dbReference>